<reference evidence="2" key="1">
    <citation type="submission" date="2021-07" db="EMBL/GenBank/DDBJ databases">
        <authorList>
            <person name="Catto M.A."/>
            <person name="Jacobson A."/>
            <person name="Kennedy G."/>
            <person name="Labadie P."/>
            <person name="Hunt B.G."/>
            <person name="Srinivasan R."/>
        </authorList>
    </citation>
    <scope>NUCLEOTIDE SEQUENCE</scope>
    <source>
        <strain evidence="2">PL_HMW_Pooled</strain>
        <tissue evidence="2">Head</tissue>
    </source>
</reference>
<name>A0AAE1HIU0_9NEOP</name>
<sequence>MRCLDALHADLNPNRSALVNVLKIFCGPSHVEPQGYKFGTVKENAMRFVGIYHHWLHLSIYRMDLAEASNVSSSASLLHQMTDLVAASARSKSITSCPPMPARVEGEAQAPKLPGLAGQKRRQIRTEGTADKKIEADKTREQ</sequence>
<dbReference type="AlphaFoldDB" id="A0AAE1HIU0"/>
<evidence type="ECO:0000313" key="2">
    <source>
        <dbReference type="EMBL" id="KAK3922151.1"/>
    </source>
</evidence>
<keyword evidence="3" id="KW-1185">Reference proteome</keyword>
<gene>
    <name evidence="2" type="ORF">KUF71_011646</name>
</gene>
<accession>A0AAE1HIU0</accession>
<organism evidence="2 3">
    <name type="scientific">Frankliniella fusca</name>
    <dbReference type="NCBI Taxonomy" id="407009"/>
    <lineage>
        <taxon>Eukaryota</taxon>
        <taxon>Metazoa</taxon>
        <taxon>Ecdysozoa</taxon>
        <taxon>Arthropoda</taxon>
        <taxon>Hexapoda</taxon>
        <taxon>Insecta</taxon>
        <taxon>Pterygota</taxon>
        <taxon>Neoptera</taxon>
        <taxon>Paraneoptera</taxon>
        <taxon>Thysanoptera</taxon>
        <taxon>Terebrantia</taxon>
        <taxon>Thripoidea</taxon>
        <taxon>Thripidae</taxon>
        <taxon>Frankliniella</taxon>
    </lineage>
</organism>
<reference evidence="2" key="2">
    <citation type="journal article" date="2023" name="BMC Genomics">
        <title>Pest status, molecular evolution, and epigenetic factors derived from the genome assembly of Frankliniella fusca, a thysanopteran phytovirus vector.</title>
        <authorList>
            <person name="Catto M.A."/>
            <person name="Labadie P.E."/>
            <person name="Jacobson A.L."/>
            <person name="Kennedy G.G."/>
            <person name="Srinivasan R."/>
            <person name="Hunt B.G."/>
        </authorList>
    </citation>
    <scope>NUCLEOTIDE SEQUENCE</scope>
    <source>
        <strain evidence="2">PL_HMW_Pooled</strain>
    </source>
</reference>
<feature type="region of interest" description="Disordered" evidence="1">
    <location>
        <begin position="94"/>
        <end position="142"/>
    </location>
</feature>
<dbReference type="EMBL" id="JAHWGI010001069">
    <property type="protein sequence ID" value="KAK3922151.1"/>
    <property type="molecule type" value="Genomic_DNA"/>
</dbReference>
<feature type="compositionally biased region" description="Basic and acidic residues" evidence="1">
    <location>
        <begin position="124"/>
        <end position="142"/>
    </location>
</feature>
<comment type="caution">
    <text evidence="2">The sequence shown here is derived from an EMBL/GenBank/DDBJ whole genome shotgun (WGS) entry which is preliminary data.</text>
</comment>
<proteinExistence type="predicted"/>
<evidence type="ECO:0000256" key="1">
    <source>
        <dbReference type="SAM" id="MobiDB-lite"/>
    </source>
</evidence>
<protein>
    <submittedName>
        <fullName evidence="2">GTP-binding protein EngB</fullName>
    </submittedName>
</protein>
<evidence type="ECO:0000313" key="3">
    <source>
        <dbReference type="Proteomes" id="UP001219518"/>
    </source>
</evidence>
<dbReference type="Proteomes" id="UP001219518">
    <property type="component" value="Unassembled WGS sequence"/>
</dbReference>